<dbReference type="OrthoDB" id="60683at2157"/>
<dbReference type="RefSeq" id="WP_117363856.1">
    <property type="nucleotide sequence ID" value="NZ_CP024047.1"/>
</dbReference>
<dbReference type="EMBL" id="CP024047">
    <property type="protein sequence ID" value="AXR77717.1"/>
    <property type="molecule type" value="Genomic_DNA"/>
</dbReference>
<accession>A0A346PRZ0</accession>
<name>A0A346PRZ0_9EURY</name>
<evidence type="ECO:0000256" key="2">
    <source>
        <dbReference type="SAM" id="Phobius"/>
    </source>
</evidence>
<accession>A0A346PDX2</accession>
<dbReference type="GeneID" id="37642772"/>
<dbReference type="PANTHER" id="PTHR31157:SF1">
    <property type="entry name" value="SCP DOMAIN-CONTAINING PROTEIN"/>
    <property type="match status" value="1"/>
</dbReference>
<evidence type="ECO:0000313" key="4">
    <source>
        <dbReference type="EMBL" id="AXR77717.1"/>
    </source>
</evidence>
<dbReference type="SUPFAM" id="SSF55797">
    <property type="entry name" value="PR-1-like"/>
    <property type="match status" value="1"/>
</dbReference>
<dbReference type="CDD" id="cd05379">
    <property type="entry name" value="CAP_bacterial"/>
    <property type="match status" value="1"/>
</dbReference>
<keyword evidence="2" id="KW-0812">Transmembrane</keyword>
<evidence type="ECO:0000256" key="1">
    <source>
        <dbReference type="SAM" id="MobiDB-lite"/>
    </source>
</evidence>
<protein>
    <recommendedName>
        <fullName evidence="3">SCP domain-containing protein</fullName>
    </recommendedName>
</protein>
<dbReference type="Gene3D" id="3.40.33.10">
    <property type="entry name" value="CAP"/>
    <property type="match status" value="1"/>
</dbReference>
<evidence type="ECO:0000313" key="6">
    <source>
        <dbReference type="Proteomes" id="UP000258613"/>
    </source>
</evidence>
<dbReference type="AlphaFoldDB" id="A0A346PRZ0"/>
<dbReference type="KEGG" id="nag:AArcMg_2288"/>
<dbReference type="Proteomes" id="UP000258613">
    <property type="component" value="Chromosome"/>
</dbReference>
<gene>
    <name evidence="4" type="ORF">AArc1_1383</name>
    <name evidence="5" type="ORF">AArcMg_2288</name>
</gene>
<feature type="region of interest" description="Disordered" evidence="1">
    <location>
        <begin position="65"/>
        <end position="102"/>
    </location>
</feature>
<keyword evidence="2" id="KW-0472">Membrane</keyword>
<dbReference type="KEGG" id="nan:AArc1_1383"/>
<reference evidence="5" key="3">
    <citation type="journal article" date="2019" name="Int. J. Syst. Evol. Microbiol.">
        <title>Natronolimnobius sulfurireducens sp. nov. and Halalkaliarchaeum desulfuricum gen. nov., sp. nov., the first sulfur-respiring alkaliphilic haloarchaea from hypersaline alkaline lakes.</title>
        <authorList>
            <person name="Sorokin D.Y."/>
            <person name="Yakimov M."/>
            <person name="Messina E."/>
            <person name="Merkel A.Y."/>
            <person name="Bale N.J."/>
            <person name="Sinninghe Damste J.S."/>
        </authorList>
    </citation>
    <scope>NUCLEOTIDE SEQUENCE</scope>
    <source>
        <strain evidence="5">AArc-Mg</strain>
        <strain evidence="4">AArc1</strain>
    </source>
</reference>
<feature type="domain" description="SCP" evidence="3">
    <location>
        <begin position="113"/>
        <end position="247"/>
    </location>
</feature>
<proteinExistence type="predicted"/>
<dbReference type="Pfam" id="PF00188">
    <property type="entry name" value="CAP"/>
    <property type="match status" value="1"/>
</dbReference>
<evidence type="ECO:0000313" key="7">
    <source>
        <dbReference type="Proteomes" id="UP000258707"/>
    </source>
</evidence>
<keyword evidence="2" id="KW-1133">Transmembrane helix</keyword>
<dbReference type="EMBL" id="CP027033">
    <property type="protein sequence ID" value="AXR82285.1"/>
    <property type="molecule type" value="Genomic_DNA"/>
</dbReference>
<reference evidence="6" key="2">
    <citation type="submission" date="2018-02" db="EMBL/GenBank/DDBJ databases">
        <title>Phenotypic and genomic properties of facultatively anaerobic sulfur-reducing natronoarchaea from hypersaline soda lakes.</title>
        <authorList>
            <person name="Sorokin D.Y."/>
            <person name="Kublanov I.V."/>
            <person name="Roman P."/>
            <person name="Sinninghe Damste J.S."/>
            <person name="Golyshin P.N."/>
            <person name="Rojo D."/>
            <person name="Ciordia S."/>
            <person name="Mena M.D.C."/>
            <person name="Ferrer M."/>
            <person name="Messina E."/>
            <person name="Smedile F."/>
            <person name="La Spada G."/>
            <person name="La Cono V."/>
            <person name="Yakimov M.M."/>
        </authorList>
    </citation>
    <scope>NUCLEOTIDE SEQUENCE [LARGE SCALE GENOMIC DNA]</scope>
    <source>
        <strain evidence="6">AArc-Mg</strain>
    </source>
</reference>
<evidence type="ECO:0000259" key="3">
    <source>
        <dbReference type="Pfam" id="PF00188"/>
    </source>
</evidence>
<organism evidence="5 6">
    <name type="scientific">Natrarchaeobaculum sulfurireducens</name>
    <dbReference type="NCBI Taxonomy" id="2044521"/>
    <lineage>
        <taxon>Archaea</taxon>
        <taxon>Methanobacteriati</taxon>
        <taxon>Methanobacteriota</taxon>
        <taxon>Stenosarchaea group</taxon>
        <taxon>Halobacteria</taxon>
        <taxon>Halobacteriales</taxon>
        <taxon>Natrialbaceae</taxon>
        <taxon>Natrarchaeobaculum</taxon>
    </lineage>
</organism>
<sequence>MDRDRRPDDRPGHRGANRREPAVLRSLFRLLVFALVVAALVVATVTLAPIVLEDLDSFEDVEIVDRPAPSADPPPAGERDPEVTDPADPGVSSQETDVEPVTSDAVEDFVHAEVNDRRADHDLEALEWDGLVASVARAHSYDMADREYFAHTNPDGEDPLDRFSAVDDYCRGYGENIALTWLDSPVDSPGGDETTTYQTAEALAEGLVDQWMNSTEHREAILEEHGGPDWDRGGVGVYLADDGGVYATHNFCTEW</sequence>
<reference evidence="7" key="1">
    <citation type="submission" date="2017-10" db="EMBL/GenBank/DDBJ databases">
        <title>Phenotypic and genomic properties of facultatively anaerobic sulfur-reducing natronoarchaea from hypersaline soda lakes.</title>
        <authorList>
            <person name="Sorokin D.Y."/>
            <person name="Kublanov I.V."/>
            <person name="Roman P."/>
            <person name="Sinninghe Damste J.S."/>
            <person name="Golyshin P.N."/>
            <person name="Rojo D."/>
            <person name="Ciordia S."/>
            <person name="Mena Md.C."/>
            <person name="Ferrer M."/>
            <person name="Messina E."/>
            <person name="Smedile F."/>
            <person name="La Spada G."/>
            <person name="La Cono V."/>
            <person name="Yakimov M.M."/>
        </authorList>
    </citation>
    <scope>NUCLEOTIDE SEQUENCE [LARGE SCALE GENOMIC DNA]</scope>
    <source>
        <strain evidence="7">AArc1</strain>
    </source>
</reference>
<dbReference type="InterPro" id="IPR035940">
    <property type="entry name" value="CAP_sf"/>
</dbReference>
<keyword evidence="6" id="KW-1185">Reference proteome</keyword>
<evidence type="ECO:0000313" key="5">
    <source>
        <dbReference type="EMBL" id="AXR82285.1"/>
    </source>
</evidence>
<feature type="transmembrane region" description="Helical" evidence="2">
    <location>
        <begin position="27"/>
        <end position="52"/>
    </location>
</feature>
<dbReference type="Proteomes" id="UP000258707">
    <property type="component" value="Chromosome"/>
</dbReference>
<dbReference type="InterPro" id="IPR014044">
    <property type="entry name" value="CAP_dom"/>
</dbReference>
<dbReference type="PANTHER" id="PTHR31157">
    <property type="entry name" value="SCP DOMAIN-CONTAINING PROTEIN"/>
    <property type="match status" value="1"/>
</dbReference>